<dbReference type="Proteomes" id="UP000273022">
    <property type="component" value="Unassembled WGS sequence"/>
</dbReference>
<feature type="transmembrane region" description="Helical" evidence="2">
    <location>
        <begin position="199"/>
        <end position="217"/>
    </location>
</feature>
<dbReference type="Pfam" id="PF02592">
    <property type="entry name" value="Vut_1"/>
    <property type="match status" value="1"/>
</dbReference>
<keyword evidence="4" id="KW-1185">Reference proteome</keyword>
<dbReference type="InterPro" id="IPR003744">
    <property type="entry name" value="YhhQ"/>
</dbReference>
<protein>
    <recommendedName>
        <fullName evidence="1">Queuosine precursor transporter</fullName>
    </recommendedName>
</protein>
<name>A0A3A6U276_9GAMM</name>
<organism evidence="3 4">
    <name type="scientific">Parashewanella spongiae</name>
    <dbReference type="NCBI Taxonomy" id="342950"/>
    <lineage>
        <taxon>Bacteria</taxon>
        <taxon>Pseudomonadati</taxon>
        <taxon>Pseudomonadota</taxon>
        <taxon>Gammaproteobacteria</taxon>
        <taxon>Alteromonadales</taxon>
        <taxon>Shewanellaceae</taxon>
        <taxon>Parashewanella</taxon>
    </lineage>
</organism>
<dbReference type="PANTHER" id="PTHR34300:SF2">
    <property type="entry name" value="QUEUOSINE PRECURSOR TRANSPORTER-RELATED"/>
    <property type="match status" value="1"/>
</dbReference>
<evidence type="ECO:0000313" key="3">
    <source>
        <dbReference type="EMBL" id="RJY19546.1"/>
    </source>
</evidence>
<evidence type="ECO:0000313" key="4">
    <source>
        <dbReference type="Proteomes" id="UP000273022"/>
    </source>
</evidence>
<proteinExistence type="predicted"/>
<gene>
    <name evidence="3" type="ORF">D5R81_00115</name>
</gene>
<feature type="transmembrane region" description="Helical" evidence="2">
    <location>
        <begin position="21"/>
        <end position="45"/>
    </location>
</feature>
<dbReference type="PANTHER" id="PTHR34300">
    <property type="entry name" value="QUEUOSINE PRECURSOR TRANSPORTER-RELATED"/>
    <property type="match status" value="1"/>
</dbReference>
<keyword evidence="2" id="KW-0812">Transmembrane</keyword>
<accession>A0A3A6U276</accession>
<feature type="transmembrane region" description="Helical" evidence="2">
    <location>
        <begin position="121"/>
        <end position="143"/>
    </location>
</feature>
<dbReference type="EMBL" id="QYYH01000001">
    <property type="protein sequence ID" value="RJY19546.1"/>
    <property type="molecule type" value="Genomic_DNA"/>
</dbReference>
<dbReference type="OrthoDB" id="9805479at2"/>
<dbReference type="AlphaFoldDB" id="A0A3A6U276"/>
<feature type="transmembrane region" description="Helical" evidence="2">
    <location>
        <begin position="80"/>
        <end position="101"/>
    </location>
</feature>
<reference evidence="3 4" key="1">
    <citation type="submission" date="2018-09" db="EMBL/GenBank/DDBJ databases">
        <title>Phylogeny of the Shewanellaceae, and recommendation for two new genera, Pseudoshewanella and Parashewanella.</title>
        <authorList>
            <person name="Wang G."/>
        </authorList>
    </citation>
    <scope>NUCLEOTIDE SEQUENCE [LARGE SCALE GENOMIC DNA]</scope>
    <source>
        <strain evidence="3 4">KCTC 22492</strain>
    </source>
</reference>
<dbReference type="RefSeq" id="WP_121851626.1">
    <property type="nucleotide sequence ID" value="NZ_CP037952.1"/>
</dbReference>
<comment type="caution">
    <text evidence="3">The sequence shown here is derived from an EMBL/GenBank/DDBJ whole genome shotgun (WGS) entry which is preliminary data.</text>
</comment>
<keyword evidence="2" id="KW-0472">Membrane</keyword>
<feature type="transmembrane region" description="Helical" evidence="2">
    <location>
        <begin position="155"/>
        <end position="179"/>
    </location>
</feature>
<evidence type="ECO:0000256" key="1">
    <source>
        <dbReference type="NCBIfam" id="TIGR00697"/>
    </source>
</evidence>
<keyword evidence="2" id="KW-1133">Transmembrane helix</keyword>
<sequence>MRKNDDLINNGSLNSTVTMHYKLLLLQAAYLSVLCLTVCFANYFITVFGMTLPGGIFVFPVSFIICDIVVEVYGYATARVFVWVGIIVELIFAFTSQWIIALPNPDVFLHGAAYDTVFEPTVRYVFSGMAGFFCGEFINAYLLSTTKIWLQGKHFIIRSVCTTALGQGLLSIVVDYLAFSGKMSNTALAKMMFSGWKIKMAYSLLFVVPAWFIVRYIKKKDNIDVYDTNVNYNPFWF</sequence>
<evidence type="ECO:0000256" key="2">
    <source>
        <dbReference type="SAM" id="Phobius"/>
    </source>
</evidence>
<dbReference type="NCBIfam" id="TIGR00697">
    <property type="entry name" value="queuosine precursor transporter"/>
    <property type="match status" value="1"/>
</dbReference>
<feature type="transmembrane region" description="Helical" evidence="2">
    <location>
        <begin position="51"/>
        <end position="73"/>
    </location>
</feature>